<protein>
    <submittedName>
        <fullName evidence="5">GntR family transcriptional regulator</fullName>
    </submittedName>
</protein>
<keyword evidence="1" id="KW-0805">Transcription regulation</keyword>
<keyword evidence="3" id="KW-0804">Transcription</keyword>
<dbReference type="EMBL" id="JAERRF010000058">
    <property type="protein sequence ID" value="MBL1102701.1"/>
    <property type="molecule type" value="Genomic_DNA"/>
</dbReference>
<dbReference type="PROSITE" id="PS50949">
    <property type="entry name" value="HTH_GNTR"/>
    <property type="match status" value="1"/>
</dbReference>
<evidence type="ECO:0000313" key="5">
    <source>
        <dbReference type="EMBL" id="MBL1102701.1"/>
    </source>
</evidence>
<dbReference type="SUPFAM" id="SSF64288">
    <property type="entry name" value="Chorismate lyase-like"/>
    <property type="match status" value="1"/>
</dbReference>
<evidence type="ECO:0000313" key="6">
    <source>
        <dbReference type="Proteomes" id="UP000634229"/>
    </source>
</evidence>
<dbReference type="SMART" id="SM00866">
    <property type="entry name" value="UTRA"/>
    <property type="match status" value="1"/>
</dbReference>
<dbReference type="Pfam" id="PF00392">
    <property type="entry name" value="GntR"/>
    <property type="match status" value="1"/>
</dbReference>
<reference evidence="5 6" key="1">
    <citation type="submission" date="2021-01" db="EMBL/GenBank/DDBJ databases">
        <title>WGS of actinomycetes isolated from Thailand.</title>
        <authorList>
            <person name="Thawai C."/>
        </authorList>
    </citation>
    <scope>NUCLEOTIDE SEQUENCE [LARGE SCALE GENOMIC DNA]</scope>
    <source>
        <strain evidence="5 6">CA1R205</strain>
    </source>
</reference>
<dbReference type="PANTHER" id="PTHR44846:SF17">
    <property type="entry name" value="GNTR-FAMILY TRANSCRIPTIONAL REGULATOR"/>
    <property type="match status" value="1"/>
</dbReference>
<dbReference type="InterPro" id="IPR000524">
    <property type="entry name" value="Tscrpt_reg_HTH_GntR"/>
</dbReference>
<accession>A0ABS1NSH0</accession>
<comment type="caution">
    <text evidence="5">The sequence shown here is derived from an EMBL/GenBank/DDBJ whole genome shotgun (WGS) entry which is preliminary data.</text>
</comment>
<dbReference type="CDD" id="cd07377">
    <property type="entry name" value="WHTH_GntR"/>
    <property type="match status" value="1"/>
</dbReference>
<name>A0ABS1NSH0_9ACTN</name>
<dbReference type="Proteomes" id="UP000634229">
    <property type="component" value="Unassembled WGS sequence"/>
</dbReference>
<evidence type="ECO:0000256" key="1">
    <source>
        <dbReference type="ARBA" id="ARBA00023015"/>
    </source>
</evidence>
<dbReference type="InterPro" id="IPR036390">
    <property type="entry name" value="WH_DNA-bd_sf"/>
</dbReference>
<evidence type="ECO:0000259" key="4">
    <source>
        <dbReference type="PROSITE" id="PS50949"/>
    </source>
</evidence>
<dbReference type="Pfam" id="PF07702">
    <property type="entry name" value="UTRA"/>
    <property type="match status" value="1"/>
</dbReference>
<dbReference type="RefSeq" id="WP_201883290.1">
    <property type="nucleotide sequence ID" value="NZ_JAERRF010000058.1"/>
</dbReference>
<dbReference type="InterPro" id="IPR028978">
    <property type="entry name" value="Chorismate_lyase_/UTRA_dom_sf"/>
</dbReference>
<dbReference type="InterPro" id="IPR011663">
    <property type="entry name" value="UTRA"/>
</dbReference>
<keyword evidence="6" id="KW-1185">Reference proteome</keyword>
<dbReference type="InterPro" id="IPR050679">
    <property type="entry name" value="Bact_HTH_transcr_reg"/>
</dbReference>
<dbReference type="SUPFAM" id="SSF46785">
    <property type="entry name" value="Winged helix' DNA-binding domain"/>
    <property type="match status" value="1"/>
</dbReference>
<dbReference type="PANTHER" id="PTHR44846">
    <property type="entry name" value="MANNOSYL-D-GLYCERATE TRANSPORT/METABOLISM SYSTEM REPRESSOR MNGR-RELATED"/>
    <property type="match status" value="1"/>
</dbReference>
<evidence type="ECO:0000256" key="2">
    <source>
        <dbReference type="ARBA" id="ARBA00023125"/>
    </source>
</evidence>
<dbReference type="Gene3D" id="3.40.1410.10">
    <property type="entry name" value="Chorismate lyase-like"/>
    <property type="match status" value="1"/>
</dbReference>
<dbReference type="SMART" id="SM00345">
    <property type="entry name" value="HTH_GNTR"/>
    <property type="match status" value="1"/>
</dbReference>
<evidence type="ECO:0000256" key="3">
    <source>
        <dbReference type="ARBA" id="ARBA00023163"/>
    </source>
</evidence>
<dbReference type="InterPro" id="IPR036388">
    <property type="entry name" value="WH-like_DNA-bd_sf"/>
</dbReference>
<dbReference type="Gene3D" id="1.10.10.10">
    <property type="entry name" value="Winged helix-like DNA-binding domain superfamily/Winged helix DNA-binding domain"/>
    <property type="match status" value="1"/>
</dbReference>
<gene>
    <name evidence="5" type="ORF">JK363_40215</name>
</gene>
<organism evidence="5 6">
    <name type="scientific">Streptomyces coffeae</name>
    <dbReference type="NCBI Taxonomy" id="621382"/>
    <lineage>
        <taxon>Bacteria</taxon>
        <taxon>Bacillati</taxon>
        <taxon>Actinomycetota</taxon>
        <taxon>Actinomycetes</taxon>
        <taxon>Kitasatosporales</taxon>
        <taxon>Streptomycetaceae</taxon>
        <taxon>Streptomyces</taxon>
    </lineage>
</organism>
<proteinExistence type="predicted"/>
<sequence>MPKRYESIADDLRQKIHAGDLAAGARLPAETTLAAEYRTSLPTMRMALGLLQAEGLIEKRHGSGNYVRGAVSLVEYTSDRDIGGAPTVALSAIDAPLETVVSVCEVDAAEDVAALMKVPPGTRLVEYVYRRQRHSEPAPHGLSRSYLIRELMPSTPQLPSTTPSPWSDHLHKQLDAAGFKLDRIEQRLTARPPTVEEARELGIVGVGVSVLAIQRSSIDTEGRTVEASLVVLSGDRAMAVVTTPVVSR</sequence>
<feature type="domain" description="HTH gntR-type" evidence="4">
    <location>
        <begin position="2"/>
        <end position="70"/>
    </location>
</feature>
<keyword evidence="2" id="KW-0238">DNA-binding</keyword>